<evidence type="ECO:0000256" key="1">
    <source>
        <dbReference type="ARBA" id="ARBA00052141"/>
    </source>
</evidence>
<dbReference type="GO" id="GO:0046061">
    <property type="term" value="P:dATP catabolic process"/>
    <property type="evidence" value="ECO:0007669"/>
    <property type="project" value="TreeGrafter"/>
</dbReference>
<dbReference type="CDD" id="cd11528">
    <property type="entry name" value="NTP-PPase_MazG_Nterm"/>
    <property type="match status" value="1"/>
</dbReference>
<comment type="similarity">
    <text evidence="2">Belongs to the nucleoside triphosphate pyrophosphohydrolase family.</text>
</comment>
<dbReference type="GO" id="GO:0046076">
    <property type="term" value="P:dTTP catabolic process"/>
    <property type="evidence" value="ECO:0007669"/>
    <property type="project" value="TreeGrafter"/>
</dbReference>
<dbReference type="EMBL" id="DWYR01000009">
    <property type="protein sequence ID" value="HJA98644.1"/>
    <property type="molecule type" value="Genomic_DNA"/>
</dbReference>
<evidence type="ECO:0000259" key="5">
    <source>
        <dbReference type="Pfam" id="PF03819"/>
    </source>
</evidence>
<dbReference type="AlphaFoldDB" id="A0A9D2ID61"/>
<dbReference type="GO" id="GO:0046081">
    <property type="term" value="P:dUTP catabolic process"/>
    <property type="evidence" value="ECO:0007669"/>
    <property type="project" value="TreeGrafter"/>
</dbReference>
<dbReference type="InterPro" id="IPR004518">
    <property type="entry name" value="MazG-like_dom"/>
</dbReference>
<organism evidence="6 7">
    <name type="scientific">Candidatus Alistipes avicola</name>
    <dbReference type="NCBI Taxonomy" id="2838432"/>
    <lineage>
        <taxon>Bacteria</taxon>
        <taxon>Pseudomonadati</taxon>
        <taxon>Bacteroidota</taxon>
        <taxon>Bacteroidia</taxon>
        <taxon>Bacteroidales</taxon>
        <taxon>Rikenellaceae</taxon>
        <taxon>Alistipes</taxon>
    </lineage>
</organism>
<dbReference type="GO" id="GO:0047693">
    <property type="term" value="F:ATP diphosphatase activity"/>
    <property type="evidence" value="ECO:0007669"/>
    <property type="project" value="UniProtKB-EC"/>
</dbReference>
<evidence type="ECO:0000313" key="6">
    <source>
        <dbReference type="EMBL" id="HJA98644.1"/>
    </source>
</evidence>
<dbReference type="PANTHER" id="PTHR30522:SF0">
    <property type="entry name" value="NUCLEOSIDE TRIPHOSPHATE PYROPHOSPHOHYDROLASE"/>
    <property type="match status" value="1"/>
</dbReference>
<evidence type="ECO:0000256" key="2">
    <source>
        <dbReference type="ARBA" id="ARBA00061115"/>
    </source>
</evidence>
<dbReference type="CDD" id="cd11529">
    <property type="entry name" value="NTP-PPase_MazG_Cterm"/>
    <property type="match status" value="1"/>
</dbReference>
<evidence type="ECO:0000256" key="3">
    <source>
        <dbReference type="ARBA" id="ARBA00066372"/>
    </source>
</evidence>
<dbReference type="SUPFAM" id="SSF101386">
    <property type="entry name" value="all-alpha NTP pyrophosphatases"/>
    <property type="match status" value="2"/>
</dbReference>
<dbReference type="GO" id="GO:0006203">
    <property type="term" value="P:dGTP catabolic process"/>
    <property type="evidence" value="ECO:0007669"/>
    <property type="project" value="TreeGrafter"/>
</dbReference>
<dbReference type="Pfam" id="PF03819">
    <property type="entry name" value="MazG"/>
    <property type="match status" value="2"/>
</dbReference>
<evidence type="ECO:0000313" key="7">
    <source>
        <dbReference type="Proteomes" id="UP000824259"/>
    </source>
</evidence>
<sequence length="261" mass="29862">MNQDRLKATARLLKIMDELREQCPWDRKQTFETLRNNTIEETYELADAILSGNLDGIKEEAGDLLLHVVFYSKLGEEIGAFDYADVVNALCDKLIYRHPHIYGDVHAETPEEVKANWEALKLRKKNRKSGTLGGVPRGLPALVKAYRIGEKAASTGFDWEKKEDVWEKVKEEVSEVEAEMRSGDREHLEEEFGDLFFALVNASRLYGVDPEIALERCNKKFINRFNYMEEQAAAAGKTLHELSLPEMEALWQQAKTAPKEE</sequence>
<feature type="domain" description="NTP pyrophosphohydrolase MazG-like" evidence="5">
    <location>
        <begin position="165"/>
        <end position="225"/>
    </location>
</feature>
<dbReference type="NCBIfam" id="NF007113">
    <property type="entry name" value="PRK09562.1"/>
    <property type="match status" value="1"/>
</dbReference>
<dbReference type="InterPro" id="IPR048011">
    <property type="entry name" value="NTP-PPase_MazG-like_C"/>
</dbReference>
<dbReference type="PANTHER" id="PTHR30522">
    <property type="entry name" value="NUCLEOSIDE TRIPHOSPHATE PYROPHOSPHOHYDROLASE"/>
    <property type="match status" value="1"/>
</dbReference>
<protein>
    <recommendedName>
        <fullName evidence="4">Nucleoside triphosphate pyrophosphohydrolase</fullName>
        <ecNumber evidence="3">3.6.1.8</ecNumber>
    </recommendedName>
</protein>
<dbReference type="NCBIfam" id="TIGR00444">
    <property type="entry name" value="mazG"/>
    <property type="match status" value="1"/>
</dbReference>
<dbReference type="FunFam" id="1.10.287.1080:FF:000001">
    <property type="entry name" value="Nucleoside triphosphate pyrophosphohydrolase"/>
    <property type="match status" value="1"/>
</dbReference>
<comment type="catalytic activity">
    <reaction evidence="1">
        <text>ATP + H2O = AMP + diphosphate + H(+)</text>
        <dbReference type="Rhea" id="RHEA:14245"/>
        <dbReference type="ChEBI" id="CHEBI:15377"/>
        <dbReference type="ChEBI" id="CHEBI:15378"/>
        <dbReference type="ChEBI" id="CHEBI:30616"/>
        <dbReference type="ChEBI" id="CHEBI:33019"/>
        <dbReference type="ChEBI" id="CHEBI:456215"/>
        <dbReference type="EC" id="3.6.1.8"/>
    </reaction>
</comment>
<dbReference type="EC" id="3.6.1.8" evidence="3"/>
<dbReference type="Proteomes" id="UP000824259">
    <property type="component" value="Unassembled WGS sequence"/>
</dbReference>
<comment type="caution">
    <text evidence="6">The sequence shown here is derived from an EMBL/GenBank/DDBJ whole genome shotgun (WGS) entry which is preliminary data.</text>
</comment>
<name>A0A9D2ID61_9BACT</name>
<dbReference type="InterPro" id="IPR011551">
    <property type="entry name" value="NTP_PyrPHydrolase_MazG"/>
</dbReference>
<dbReference type="GO" id="GO:0006950">
    <property type="term" value="P:response to stress"/>
    <property type="evidence" value="ECO:0007669"/>
    <property type="project" value="UniProtKB-ARBA"/>
</dbReference>
<dbReference type="FunFam" id="1.10.287.1080:FF:000003">
    <property type="entry name" value="Nucleoside triphosphate pyrophosphohydrolase"/>
    <property type="match status" value="1"/>
</dbReference>
<accession>A0A9D2ID61</accession>
<feature type="domain" description="NTP pyrophosphohydrolase MazG-like" evidence="5">
    <location>
        <begin position="29"/>
        <end position="101"/>
    </location>
</feature>
<dbReference type="Gene3D" id="1.10.287.1080">
    <property type="entry name" value="MazG-like"/>
    <property type="match status" value="2"/>
</dbReference>
<keyword evidence="6" id="KW-0378">Hydrolase</keyword>
<gene>
    <name evidence="6" type="primary">mazG</name>
    <name evidence="6" type="ORF">H9779_03465</name>
</gene>
<evidence type="ECO:0000256" key="4">
    <source>
        <dbReference type="ARBA" id="ARBA00074799"/>
    </source>
</evidence>
<proteinExistence type="inferred from homology"/>
<dbReference type="GO" id="GO:0046052">
    <property type="term" value="P:UTP catabolic process"/>
    <property type="evidence" value="ECO:0007669"/>
    <property type="project" value="TreeGrafter"/>
</dbReference>
<dbReference type="GO" id="GO:0046047">
    <property type="term" value="P:TTP catabolic process"/>
    <property type="evidence" value="ECO:0007669"/>
    <property type="project" value="TreeGrafter"/>
</dbReference>
<reference evidence="6" key="1">
    <citation type="journal article" date="2021" name="PeerJ">
        <title>Extensive microbial diversity within the chicken gut microbiome revealed by metagenomics and culture.</title>
        <authorList>
            <person name="Gilroy R."/>
            <person name="Ravi A."/>
            <person name="Getino M."/>
            <person name="Pursley I."/>
            <person name="Horton D.L."/>
            <person name="Alikhan N.F."/>
            <person name="Baker D."/>
            <person name="Gharbi K."/>
            <person name="Hall N."/>
            <person name="Watson M."/>
            <person name="Adriaenssens E.M."/>
            <person name="Foster-Nyarko E."/>
            <person name="Jarju S."/>
            <person name="Secka A."/>
            <person name="Antonio M."/>
            <person name="Oren A."/>
            <person name="Chaudhuri R.R."/>
            <person name="La Ragione R."/>
            <person name="Hildebrand F."/>
            <person name="Pallen M.J."/>
        </authorList>
    </citation>
    <scope>NUCLEOTIDE SEQUENCE</scope>
    <source>
        <strain evidence="6">CHK169-11906</strain>
    </source>
</reference>
<dbReference type="InterPro" id="IPR048015">
    <property type="entry name" value="NTP-PPase_MazG-like_N"/>
</dbReference>
<reference evidence="6" key="2">
    <citation type="submission" date="2021-04" db="EMBL/GenBank/DDBJ databases">
        <authorList>
            <person name="Gilroy R."/>
        </authorList>
    </citation>
    <scope>NUCLEOTIDE SEQUENCE</scope>
    <source>
        <strain evidence="6">CHK169-11906</strain>
    </source>
</reference>